<gene>
    <name evidence="2" type="primary">yesE</name>
    <name evidence="2" type="ORF">KSF_030550</name>
</gene>
<protein>
    <recommendedName>
        <fullName evidence="1">SnoaL-like domain-containing protein</fullName>
    </recommendedName>
</protein>
<dbReference type="EMBL" id="BNJK01000001">
    <property type="protein sequence ID" value="GHO93007.1"/>
    <property type="molecule type" value="Genomic_DNA"/>
</dbReference>
<evidence type="ECO:0000313" key="2">
    <source>
        <dbReference type="EMBL" id="GHO93007.1"/>
    </source>
</evidence>
<dbReference type="InterPro" id="IPR037401">
    <property type="entry name" value="SnoaL-like"/>
</dbReference>
<evidence type="ECO:0000259" key="1">
    <source>
        <dbReference type="Pfam" id="PF12680"/>
    </source>
</evidence>
<proteinExistence type="predicted"/>
<feature type="domain" description="SnoaL-like" evidence="1">
    <location>
        <begin position="20"/>
        <end position="127"/>
    </location>
</feature>
<dbReference type="AlphaFoldDB" id="A0A8J3N0K5"/>
<dbReference type="Pfam" id="PF12680">
    <property type="entry name" value="SnoaL_2"/>
    <property type="match status" value="1"/>
</dbReference>
<dbReference type="Gene3D" id="3.10.450.50">
    <property type="match status" value="1"/>
</dbReference>
<name>A0A8J3N0K5_9CHLR</name>
<reference evidence="2" key="1">
    <citation type="submission" date="2020-10" db="EMBL/GenBank/DDBJ databases">
        <title>Taxonomic study of unclassified bacteria belonging to the class Ktedonobacteria.</title>
        <authorList>
            <person name="Yabe S."/>
            <person name="Wang C.M."/>
            <person name="Zheng Y."/>
            <person name="Sakai Y."/>
            <person name="Cavaletti L."/>
            <person name="Monciardini P."/>
            <person name="Donadio S."/>
        </authorList>
    </citation>
    <scope>NUCLEOTIDE SEQUENCE</scope>
    <source>
        <strain evidence="2">ID150040</strain>
    </source>
</reference>
<organism evidence="2 3">
    <name type="scientific">Reticulibacter mediterranei</name>
    <dbReference type="NCBI Taxonomy" id="2778369"/>
    <lineage>
        <taxon>Bacteria</taxon>
        <taxon>Bacillati</taxon>
        <taxon>Chloroflexota</taxon>
        <taxon>Ktedonobacteria</taxon>
        <taxon>Ktedonobacterales</taxon>
        <taxon>Reticulibacteraceae</taxon>
        <taxon>Reticulibacter</taxon>
    </lineage>
</organism>
<sequence length="151" mass="17446">MNTDLQSNEVRYQEAEALLQRYIQFLFEKNIDGWMTLLDDNFVIEFPFAPQGRPNRIEGKANLYPYIQEVLNSIEFVDLAQQQIHLTADPDVMVVEITVKGHASSIEKIHTLKYIWVLTTKDGKLVHQRDYWNPLALLEIRGGATASQAQR</sequence>
<dbReference type="SUPFAM" id="SSF54427">
    <property type="entry name" value="NTF2-like"/>
    <property type="match status" value="1"/>
</dbReference>
<accession>A0A8J3N0K5</accession>
<dbReference type="InterPro" id="IPR032710">
    <property type="entry name" value="NTF2-like_dom_sf"/>
</dbReference>
<dbReference type="RefSeq" id="WP_220203814.1">
    <property type="nucleotide sequence ID" value="NZ_BNJK01000001.1"/>
</dbReference>
<dbReference type="Proteomes" id="UP000597444">
    <property type="component" value="Unassembled WGS sequence"/>
</dbReference>
<keyword evidence="3" id="KW-1185">Reference proteome</keyword>
<evidence type="ECO:0000313" key="3">
    <source>
        <dbReference type="Proteomes" id="UP000597444"/>
    </source>
</evidence>
<comment type="caution">
    <text evidence="2">The sequence shown here is derived from an EMBL/GenBank/DDBJ whole genome shotgun (WGS) entry which is preliminary data.</text>
</comment>